<feature type="region of interest" description="Disordered" evidence="1">
    <location>
        <begin position="1"/>
        <end position="23"/>
    </location>
</feature>
<name>A0A2P2N3V1_RHIMU</name>
<sequence>MAREEKTRMEIFREFRKGRPNRE</sequence>
<organism evidence="2">
    <name type="scientific">Rhizophora mucronata</name>
    <name type="common">Asiatic mangrove</name>
    <dbReference type="NCBI Taxonomy" id="61149"/>
    <lineage>
        <taxon>Eukaryota</taxon>
        <taxon>Viridiplantae</taxon>
        <taxon>Streptophyta</taxon>
        <taxon>Embryophyta</taxon>
        <taxon>Tracheophyta</taxon>
        <taxon>Spermatophyta</taxon>
        <taxon>Magnoliopsida</taxon>
        <taxon>eudicotyledons</taxon>
        <taxon>Gunneridae</taxon>
        <taxon>Pentapetalae</taxon>
        <taxon>rosids</taxon>
        <taxon>fabids</taxon>
        <taxon>Malpighiales</taxon>
        <taxon>Rhizophoraceae</taxon>
        <taxon>Rhizophora</taxon>
    </lineage>
</organism>
<dbReference type="AlphaFoldDB" id="A0A2P2N3V1"/>
<evidence type="ECO:0000256" key="1">
    <source>
        <dbReference type="SAM" id="MobiDB-lite"/>
    </source>
</evidence>
<dbReference type="EMBL" id="GGEC01056612">
    <property type="protein sequence ID" value="MBX37096.1"/>
    <property type="molecule type" value="Transcribed_RNA"/>
</dbReference>
<protein>
    <submittedName>
        <fullName evidence="2">Uncharacterized protein</fullName>
    </submittedName>
</protein>
<accession>A0A2P2N3V1</accession>
<evidence type="ECO:0000313" key="2">
    <source>
        <dbReference type="EMBL" id="MBX37096.1"/>
    </source>
</evidence>
<proteinExistence type="predicted"/>
<reference evidence="2" key="1">
    <citation type="submission" date="2018-02" db="EMBL/GenBank/DDBJ databases">
        <title>Rhizophora mucronata_Transcriptome.</title>
        <authorList>
            <person name="Meera S.P."/>
            <person name="Sreeshan A."/>
            <person name="Augustine A."/>
        </authorList>
    </citation>
    <scope>NUCLEOTIDE SEQUENCE</scope>
    <source>
        <tissue evidence="2">Leaf</tissue>
    </source>
</reference>